<organism evidence="1">
    <name type="scientific">Sesamum latifolium</name>
    <dbReference type="NCBI Taxonomy" id="2727402"/>
    <lineage>
        <taxon>Eukaryota</taxon>
        <taxon>Viridiplantae</taxon>
        <taxon>Streptophyta</taxon>
        <taxon>Embryophyta</taxon>
        <taxon>Tracheophyta</taxon>
        <taxon>Spermatophyta</taxon>
        <taxon>Magnoliopsida</taxon>
        <taxon>eudicotyledons</taxon>
        <taxon>Gunneridae</taxon>
        <taxon>Pentapetalae</taxon>
        <taxon>asterids</taxon>
        <taxon>lamiids</taxon>
        <taxon>Lamiales</taxon>
        <taxon>Pedaliaceae</taxon>
        <taxon>Sesamum</taxon>
    </lineage>
</organism>
<reference evidence="1" key="2">
    <citation type="journal article" date="2024" name="Plant">
        <title>Genomic evolution and insights into agronomic trait innovations of Sesamum species.</title>
        <authorList>
            <person name="Miao H."/>
            <person name="Wang L."/>
            <person name="Qu L."/>
            <person name="Liu H."/>
            <person name="Sun Y."/>
            <person name="Le M."/>
            <person name="Wang Q."/>
            <person name="Wei S."/>
            <person name="Zheng Y."/>
            <person name="Lin W."/>
            <person name="Duan Y."/>
            <person name="Cao H."/>
            <person name="Xiong S."/>
            <person name="Wang X."/>
            <person name="Wei L."/>
            <person name="Li C."/>
            <person name="Ma Q."/>
            <person name="Ju M."/>
            <person name="Zhao R."/>
            <person name="Li G."/>
            <person name="Mu C."/>
            <person name="Tian Q."/>
            <person name="Mei H."/>
            <person name="Zhang T."/>
            <person name="Gao T."/>
            <person name="Zhang H."/>
        </authorList>
    </citation>
    <scope>NUCLEOTIDE SEQUENCE</scope>
    <source>
        <strain evidence="1">KEN1</strain>
    </source>
</reference>
<dbReference type="EMBL" id="JACGWN010000007">
    <property type="protein sequence ID" value="KAL0444237.1"/>
    <property type="molecule type" value="Genomic_DNA"/>
</dbReference>
<accession>A0AAW2WQX5</accession>
<protein>
    <submittedName>
        <fullName evidence="1">Uncharacterized protein</fullName>
    </submittedName>
</protein>
<gene>
    <name evidence="1" type="ORF">Slati_2146400</name>
</gene>
<dbReference type="AlphaFoldDB" id="A0AAW2WQX5"/>
<name>A0AAW2WQX5_9LAMI</name>
<dbReference type="PANTHER" id="PTHR10775:SF185">
    <property type="entry name" value="OS08G0208400 PROTEIN"/>
    <property type="match status" value="1"/>
</dbReference>
<dbReference type="PANTHER" id="PTHR10775">
    <property type="entry name" value="OS08G0208400 PROTEIN"/>
    <property type="match status" value="1"/>
</dbReference>
<sequence>MFNTVMDIKGKTKDNLNAQKDLKIICNQSELELDERRPNAMPKAVYILTKEQKRRICEWIHGLKFPDGYASNITCCADMTELRMHGMKSHNCHIFMYGAH</sequence>
<comment type="caution">
    <text evidence="1">The sequence shown here is derived from an EMBL/GenBank/DDBJ whole genome shotgun (WGS) entry which is preliminary data.</text>
</comment>
<evidence type="ECO:0000313" key="1">
    <source>
        <dbReference type="EMBL" id="KAL0444237.1"/>
    </source>
</evidence>
<proteinExistence type="predicted"/>
<reference evidence="1" key="1">
    <citation type="submission" date="2020-06" db="EMBL/GenBank/DDBJ databases">
        <authorList>
            <person name="Li T."/>
            <person name="Hu X."/>
            <person name="Zhang T."/>
            <person name="Song X."/>
            <person name="Zhang H."/>
            <person name="Dai N."/>
            <person name="Sheng W."/>
            <person name="Hou X."/>
            <person name="Wei L."/>
        </authorList>
    </citation>
    <scope>NUCLEOTIDE SEQUENCE</scope>
    <source>
        <strain evidence="1">KEN1</strain>
        <tissue evidence="1">Leaf</tissue>
    </source>
</reference>